<dbReference type="PANTHER" id="PTHR43537:SF34">
    <property type="entry name" value="PYRUVATE DEHYDROGENASE COMPLEX REPRESSOR"/>
    <property type="match status" value="1"/>
</dbReference>
<feature type="domain" description="HTH gntR-type" evidence="7">
    <location>
        <begin position="9"/>
        <end position="77"/>
    </location>
</feature>
<dbReference type="SMART" id="SM00895">
    <property type="entry name" value="FCD"/>
    <property type="match status" value="1"/>
</dbReference>
<evidence type="ECO:0000256" key="6">
    <source>
        <dbReference type="ARBA" id="ARBA00039592"/>
    </source>
</evidence>
<evidence type="ECO:0000256" key="5">
    <source>
        <dbReference type="ARBA" id="ARBA00037357"/>
    </source>
</evidence>
<dbReference type="InterPro" id="IPR036388">
    <property type="entry name" value="WH-like_DNA-bd_sf"/>
</dbReference>
<dbReference type="Gene3D" id="1.10.10.10">
    <property type="entry name" value="Winged helix-like DNA-binding domain superfamily/Winged helix DNA-binding domain"/>
    <property type="match status" value="1"/>
</dbReference>
<dbReference type="InterPro" id="IPR008920">
    <property type="entry name" value="TF_FadR/GntR_C"/>
</dbReference>
<accession>A0ABT7XTE9</accession>
<dbReference type="RefSeq" id="WP_289831700.1">
    <property type="nucleotide sequence ID" value="NZ_JAUEDK010000052.1"/>
</dbReference>
<dbReference type="SUPFAM" id="SSF46785">
    <property type="entry name" value="Winged helix' DNA-binding domain"/>
    <property type="match status" value="1"/>
</dbReference>
<dbReference type="InterPro" id="IPR011711">
    <property type="entry name" value="GntR_C"/>
</dbReference>
<dbReference type="SMART" id="SM00345">
    <property type="entry name" value="HTH_GNTR"/>
    <property type="match status" value="1"/>
</dbReference>
<dbReference type="CDD" id="cd07377">
    <property type="entry name" value="WHTH_GntR"/>
    <property type="match status" value="1"/>
</dbReference>
<keyword evidence="9" id="KW-1185">Reference proteome</keyword>
<evidence type="ECO:0000313" key="9">
    <source>
        <dbReference type="Proteomes" id="UP001168540"/>
    </source>
</evidence>
<evidence type="ECO:0000256" key="4">
    <source>
        <dbReference type="ARBA" id="ARBA00023163"/>
    </source>
</evidence>
<comment type="function">
    <text evidence="5">Transcriptional repressor for the pyruvate dehydrogenase complex genes aceEF and lpd.</text>
</comment>
<evidence type="ECO:0000256" key="1">
    <source>
        <dbReference type="ARBA" id="ARBA00022491"/>
    </source>
</evidence>
<organism evidence="8 9">
    <name type="scientific">Crenobacter oryzisoli</name>
    <dbReference type="NCBI Taxonomy" id="3056844"/>
    <lineage>
        <taxon>Bacteria</taxon>
        <taxon>Pseudomonadati</taxon>
        <taxon>Pseudomonadota</taxon>
        <taxon>Betaproteobacteria</taxon>
        <taxon>Neisseriales</taxon>
        <taxon>Neisseriaceae</taxon>
        <taxon>Crenobacter</taxon>
    </lineage>
</organism>
<proteinExistence type="predicted"/>
<keyword evidence="4" id="KW-0804">Transcription</keyword>
<gene>
    <name evidence="8" type="ORF">QU481_19700</name>
</gene>
<sequence>MAYQKVNVPRLADAIVEQLEAQILEGVLKPGSRLPAERTLAEQFGVSRPSLREAIQKLTARGLLTSRQGGGTYVTDRLETAFSDPWEQLINQNAGLQDDVLEFRRAMEGTVASVAARRATDADLERLQGLIGTLEQAYEQGDLAAQSAADVAFHQAVAEASHNTLFAHLISSLLHMLHKHIEENISNLFASGPVAGELLEQHMAVCRAIVARDPEAARRAAEAHIDFVASTMAQFKDEKERRERALRRMASA</sequence>
<keyword evidence="3" id="KW-0238">DNA-binding</keyword>
<protein>
    <recommendedName>
        <fullName evidence="6">Pyruvate dehydrogenase complex repressor</fullName>
    </recommendedName>
</protein>
<dbReference type="EMBL" id="JAUEDK010000052">
    <property type="protein sequence ID" value="MDN0077073.1"/>
    <property type="molecule type" value="Genomic_DNA"/>
</dbReference>
<evidence type="ECO:0000256" key="3">
    <source>
        <dbReference type="ARBA" id="ARBA00023125"/>
    </source>
</evidence>
<dbReference type="Pfam" id="PF00392">
    <property type="entry name" value="GntR"/>
    <property type="match status" value="1"/>
</dbReference>
<comment type="caution">
    <text evidence="8">The sequence shown here is derived from an EMBL/GenBank/DDBJ whole genome shotgun (WGS) entry which is preliminary data.</text>
</comment>
<evidence type="ECO:0000256" key="2">
    <source>
        <dbReference type="ARBA" id="ARBA00023015"/>
    </source>
</evidence>
<keyword evidence="1" id="KW-0678">Repressor</keyword>
<dbReference type="Proteomes" id="UP001168540">
    <property type="component" value="Unassembled WGS sequence"/>
</dbReference>
<dbReference type="PANTHER" id="PTHR43537">
    <property type="entry name" value="TRANSCRIPTIONAL REGULATOR, GNTR FAMILY"/>
    <property type="match status" value="1"/>
</dbReference>
<dbReference type="PRINTS" id="PR00035">
    <property type="entry name" value="HTHGNTR"/>
</dbReference>
<dbReference type="SUPFAM" id="SSF48008">
    <property type="entry name" value="GntR ligand-binding domain-like"/>
    <property type="match status" value="1"/>
</dbReference>
<evidence type="ECO:0000313" key="8">
    <source>
        <dbReference type="EMBL" id="MDN0077073.1"/>
    </source>
</evidence>
<dbReference type="Pfam" id="PF07729">
    <property type="entry name" value="FCD"/>
    <property type="match status" value="1"/>
</dbReference>
<keyword evidence="2" id="KW-0805">Transcription regulation</keyword>
<reference evidence="8" key="1">
    <citation type="submission" date="2023-06" db="EMBL/GenBank/DDBJ databases">
        <authorList>
            <person name="Zhang S."/>
        </authorList>
    </citation>
    <scope>NUCLEOTIDE SEQUENCE</scope>
    <source>
        <strain evidence="8">SG2303</strain>
    </source>
</reference>
<dbReference type="InterPro" id="IPR000524">
    <property type="entry name" value="Tscrpt_reg_HTH_GntR"/>
</dbReference>
<dbReference type="Gene3D" id="1.20.120.530">
    <property type="entry name" value="GntR ligand-binding domain-like"/>
    <property type="match status" value="1"/>
</dbReference>
<name>A0ABT7XTE9_9NEIS</name>
<dbReference type="InterPro" id="IPR036390">
    <property type="entry name" value="WH_DNA-bd_sf"/>
</dbReference>
<evidence type="ECO:0000259" key="7">
    <source>
        <dbReference type="PROSITE" id="PS50949"/>
    </source>
</evidence>
<dbReference type="PROSITE" id="PS50949">
    <property type="entry name" value="HTH_GNTR"/>
    <property type="match status" value="1"/>
</dbReference>